<reference evidence="4 5" key="1">
    <citation type="submission" date="2019-07" db="EMBL/GenBank/DDBJ databases">
        <title>Genome assembly of a nasal isolate of Dolosigranulum pigrum from a chronic sinusitis patient.</title>
        <authorList>
            <person name="Baig S."/>
            <person name="Overballe-Petersen S."/>
            <person name="Kaspar U."/>
            <person name="Rendboe A."/>
            <person name="de Man T."/>
            <person name="Liu C."/>
            <person name="Price L.B."/>
            <person name="Stegger M."/>
            <person name="Becker K."/>
            <person name="Skytt Andersen P."/>
        </authorList>
    </citation>
    <scope>NUCLEOTIDE SEQUENCE [LARGE SCALE GENOMIC DNA]</scope>
    <source>
        <strain evidence="4 5">83VPs-KB5</strain>
    </source>
</reference>
<evidence type="ECO:0000256" key="2">
    <source>
        <dbReference type="HAMAP-Rule" id="MF_01103"/>
    </source>
</evidence>
<dbReference type="SUPFAM" id="SSF158221">
    <property type="entry name" value="YnzC-like"/>
    <property type="match status" value="1"/>
</dbReference>
<dbReference type="Gene3D" id="1.10.287.540">
    <property type="entry name" value="Helix hairpin bin"/>
    <property type="match status" value="1"/>
</dbReference>
<comment type="subcellular location">
    <subcellularLocation>
        <location evidence="2">Cytoplasm</location>
    </subcellularLocation>
</comment>
<dbReference type="Proteomes" id="UP000315953">
    <property type="component" value="Chromosome"/>
</dbReference>
<dbReference type="HAMAP" id="MF_01103">
    <property type="entry name" value="UPF0291"/>
    <property type="match status" value="1"/>
</dbReference>
<proteinExistence type="inferred from homology"/>
<protein>
    <recommendedName>
        <fullName evidence="2">UPF0291 protein FNV33_06100</fullName>
    </recommendedName>
</protein>
<comment type="similarity">
    <text evidence="2">Belongs to the UPF0291 family.</text>
</comment>
<dbReference type="RefSeq" id="WP_143333541.1">
    <property type="nucleotide sequence ID" value="NZ_CALFGV010000010.1"/>
</dbReference>
<dbReference type="InterPro" id="IPR009242">
    <property type="entry name" value="DUF896"/>
</dbReference>
<name>A0A516GJH4_9LACT</name>
<dbReference type="KEGG" id="dpm:FNV33_06100"/>
<dbReference type="Pfam" id="PF05979">
    <property type="entry name" value="DUF896"/>
    <property type="match status" value="1"/>
</dbReference>
<evidence type="ECO:0000313" key="5">
    <source>
        <dbReference type="Proteomes" id="UP000315953"/>
    </source>
</evidence>
<evidence type="ECO:0000256" key="1">
    <source>
        <dbReference type="ARBA" id="ARBA00022490"/>
    </source>
</evidence>
<keyword evidence="1 2" id="KW-0963">Cytoplasm</keyword>
<organism evidence="4 5">
    <name type="scientific">Dolosigranulum pigrum</name>
    <dbReference type="NCBI Taxonomy" id="29394"/>
    <lineage>
        <taxon>Bacteria</taxon>
        <taxon>Bacillati</taxon>
        <taxon>Bacillota</taxon>
        <taxon>Bacilli</taxon>
        <taxon>Lactobacillales</taxon>
        <taxon>Carnobacteriaceae</taxon>
        <taxon>Dolosigranulum</taxon>
    </lineage>
</organism>
<dbReference type="PANTHER" id="PTHR37300:SF2">
    <property type="entry name" value="UPF0291 PROTEIN BC_1827"/>
    <property type="match status" value="1"/>
</dbReference>
<evidence type="ECO:0000256" key="3">
    <source>
        <dbReference type="SAM" id="MobiDB-lite"/>
    </source>
</evidence>
<feature type="region of interest" description="Disordered" evidence="3">
    <location>
        <begin position="1"/>
        <end position="33"/>
    </location>
</feature>
<accession>A0A516GJH4</accession>
<sequence>MIERDKLDRINELARKERTDEGLTSEEKNEQESLRKQYLKSFREGLKSQLEGIQFVNNDGEDVTPDKIRQAQQESGLRDKEGNIITSEDK</sequence>
<gene>
    <name evidence="4" type="ORF">FNV33_06100</name>
</gene>
<feature type="compositionally biased region" description="Basic and acidic residues" evidence="3">
    <location>
        <begin position="76"/>
        <end position="90"/>
    </location>
</feature>
<dbReference type="GO" id="GO:0005737">
    <property type="term" value="C:cytoplasm"/>
    <property type="evidence" value="ECO:0007669"/>
    <property type="project" value="UniProtKB-SubCell"/>
</dbReference>
<evidence type="ECO:0000313" key="4">
    <source>
        <dbReference type="EMBL" id="QDO91645.1"/>
    </source>
</evidence>
<dbReference type="EMBL" id="CP041626">
    <property type="protein sequence ID" value="QDO91645.1"/>
    <property type="molecule type" value="Genomic_DNA"/>
</dbReference>
<dbReference type="PANTHER" id="PTHR37300">
    <property type="entry name" value="UPF0291 PROTEIN CBO2609/CLC_2481"/>
    <property type="match status" value="1"/>
</dbReference>
<feature type="region of interest" description="Disordered" evidence="3">
    <location>
        <begin position="57"/>
        <end position="90"/>
    </location>
</feature>
<dbReference type="AlphaFoldDB" id="A0A516GJH4"/>